<feature type="compositionally biased region" description="Polar residues" evidence="1">
    <location>
        <begin position="23"/>
        <end position="33"/>
    </location>
</feature>
<feature type="region of interest" description="Disordered" evidence="1">
    <location>
        <begin position="125"/>
        <end position="147"/>
    </location>
</feature>
<evidence type="ECO:0000313" key="2">
    <source>
        <dbReference type="EMBL" id="KAH6594269.1"/>
    </source>
</evidence>
<dbReference type="Proteomes" id="UP001648503">
    <property type="component" value="Unassembled WGS sequence"/>
</dbReference>
<organism evidence="2 3">
    <name type="scientific">Batrachochytrium salamandrivorans</name>
    <dbReference type="NCBI Taxonomy" id="1357716"/>
    <lineage>
        <taxon>Eukaryota</taxon>
        <taxon>Fungi</taxon>
        <taxon>Fungi incertae sedis</taxon>
        <taxon>Chytridiomycota</taxon>
        <taxon>Chytridiomycota incertae sedis</taxon>
        <taxon>Chytridiomycetes</taxon>
        <taxon>Rhizophydiales</taxon>
        <taxon>Rhizophydiales incertae sedis</taxon>
        <taxon>Batrachochytrium</taxon>
    </lineage>
</organism>
<gene>
    <name evidence="2" type="ORF">BASA50_006740</name>
</gene>
<feature type="region of interest" description="Disordered" evidence="1">
    <location>
        <begin position="482"/>
        <end position="502"/>
    </location>
</feature>
<reference evidence="2 3" key="1">
    <citation type="submission" date="2021-02" db="EMBL/GenBank/DDBJ databases">
        <title>Variation within the Batrachochytrium salamandrivorans European outbreak.</title>
        <authorList>
            <person name="Kelly M."/>
            <person name="Pasmans F."/>
            <person name="Shea T.P."/>
            <person name="Munoz J.F."/>
            <person name="Carranza S."/>
            <person name="Cuomo C.A."/>
            <person name="Martel A."/>
        </authorList>
    </citation>
    <scope>NUCLEOTIDE SEQUENCE [LARGE SCALE GENOMIC DNA]</scope>
    <source>
        <strain evidence="2 3">AMFP18/2</strain>
    </source>
</reference>
<protein>
    <submittedName>
        <fullName evidence="2">Uncharacterized protein</fullName>
    </submittedName>
</protein>
<feature type="compositionally biased region" description="Polar residues" evidence="1">
    <location>
        <begin position="125"/>
        <end position="136"/>
    </location>
</feature>
<feature type="compositionally biased region" description="Basic and acidic residues" evidence="1">
    <location>
        <begin position="137"/>
        <end position="147"/>
    </location>
</feature>
<keyword evidence="3" id="KW-1185">Reference proteome</keyword>
<comment type="caution">
    <text evidence="2">The sequence shown here is derived from an EMBL/GenBank/DDBJ whole genome shotgun (WGS) entry which is preliminary data.</text>
</comment>
<name>A0ABQ8F8Z0_9FUNG</name>
<feature type="region of interest" description="Disordered" evidence="1">
    <location>
        <begin position="1"/>
        <end position="46"/>
    </location>
</feature>
<proteinExistence type="predicted"/>
<evidence type="ECO:0000256" key="1">
    <source>
        <dbReference type="SAM" id="MobiDB-lite"/>
    </source>
</evidence>
<evidence type="ECO:0000313" key="3">
    <source>
        <dbReference type="Proteomes" id="UP001648503"/>
    </source>
</evidence>
<accession>A0ABQ8F8Z0</accession>
<sequence length="502" mass="53942">MSRASQYDETYSAPFKDLGASGNGSRNASTTSGPDKPGVSDVSSNDRITQNEGLHTSSHASSQAIQAAASEDNCTRAYPRASNTNDECHIAYLDSSTKMSVTDEGLSKSKVGSLENSLTFSSKGQATAVCRSSTSSRNEHDQIGDHSAHRSDVLGASYHSIRSHNGTCTAIGPGRKSVGQETTKGAALLDDGSANRHSVVAAGAIIGEMAGISLVTNRVSVQSISQPQNIKIQSPSPCLPNPQCKPLSTVTSHKAMDNQGLYHVPESNRLTNRLVNRNNRDIIASVGSYNPYPLIWETKSQAHLKRPIKDMWGKAPGRFVKVDSTLPPGMYDVKPHLVSKITAATSSFKYIGDRFNIRPTESNIAPGQYNIERQKVKHGFTPWIKKIHDELSRTMEPPIPTSWGTSSKLLTDLSTKCAHPKSFDKAKKRLDRSSKPSGITPVENTFKAVAIKPAHPFSIEYLAKLPIPINELAACTLASSAPTSLAPSHSVSSSKKTKPALS</sequence>
<dbReference type="EMBL" id="JAFCIX010000336">
    <property type="protein sequence ID" value="KAH6594269.1"/>
    <property type="molecule type" value="Genomic_DNA"/>
</dbReference>